<name>A0A976R8N6_9VIRU</name>
<organism evidence="1">
    <name type="scientific">Sigmofec virus UA08Rod_4043</name>
    <dbReference type="NCBI Taxonomy" id="2929393"/>
    <lineage>
        <taxon>Viruses</taxon>
        <taxon>Monodnaviria</taxon>
        <taxon>Sangervirae</taxon>
        <taxon>Phixviricota</taxon>
        <taxon>Malgrandaviricetes</taxon>
        <taxon>Petitvirales</taxon>
        <taxon>Microviridae</taxon>
    </lineage>
</organism>
<proteinExistence type="predicted"/>
<evidence type="ECO:0000313" key="1">
    <source>
        <dbReference type="EMBL" id="UPW41338.1"/>
    </source>
</evidence>
<accession>A0A976R8N6</accession>
<sequence length="69" mass="8293">MKVKTNPRLITLRDLDKLCDILNQSIFAPSYHVVKDSEGLWLYISHWPVRRDTYRGIYDFLINEISNYF</sequence>
<dbReference type="EMBL" id="OM869578">
    <property type="protein sequence ID" value="UPW41338.1"/>
    <property type="molecule type" value="Genomic_DNA"/>
</dbReference>
<reference evidence="1" key="1">
    <citation type="submission" date="2022-02" db="EMBL/GenBank/DDBJ databases">
        <title>Towards deciphering the DNA virus diversity associated with rodent species in the families Cricetidae and Heteromyidae.</title>
        <authorList>
            <person name="Lund M."/>
            <person name="Larsen B.B."/>
            <person name="Gryseels S."/>
            <person name="Kraberger S."/>
            <person name="Rowsey D.M."/>
            <person name="Steger L."/>
            <person name="Yule K.M."/>
            <person name="Upham N.S."/>
            <person name="Worobey M."/>
            <person name="Van Doorslaer K."/>
            <person name="Varsani A."/>
        </authorList>
    </citation>
    <scope>NUCLEOTIDE SEQUENCE</scope>
    <source>
        <strain evidence="1">UA08Rod_4043</strain>
    </source>
</reference>
<protein>
    <submittedName>
        <fullName evidence="1">Uncharacterized protein</fullName>
    </submittedName>
</protein>